<dbReference type="OrthoDB" id="9767754at2"/>
<evidence type="ECO:0000256" key="2">
    <source>
        <dbReference type="ARBA" id="ARBA00022485"/>
    </source>
</evidence>
<dbReference type="GO" id="GO:0051539">
    <property type="term" value="F:4 iron, 4 sulfur cluster binding"/>
    <property type="evidence" value="ECO:0007669"/>
    <property type="project" value="UniProtKB-KW"/>
</dbReference>
<keyword evidence="1 8" id="KW-0813">Transport</keyword>
<feature type="region of interest" description="Disordered" evidence="9">
    <location>
        <begin position="456"/>
        <end position="515"/>
    </location>
</feature>
<name>A0A4P7BXV3_9GAMM</name>
<dbReference type="Pfam" id="PF12838">
    <property type="entry name" value="Fer4_7"/>
    <property type="match status" value="1"/>
</dbReference>
<keyword evidence="12" id="KW-1185">Reference proteome</keyword>
<feature type="compositionally biased region" description="Basic and acidic residues" evidence="9">
    <location>
        <begin position="456"/>
        <end position="468"/>
    </location>
</feature>
<dbReference type="GO" id="GO:0005886">
    <property type="term" value="C:plasma membrane"/>
    <property type="evidence" value="ECO:0007669"/>
    <property type="project" value="UniProtKB-SubCell"/>
</dbReference>
<feature type="binding site" evidence="8">
    <location>
        <position position="369"/>
    </location>
    <ligand>
        <name>[4Fe-4S] cluster</name>
        <dbReference type="ChEBI" id="CHEBI:49883"/>
        <label>1</label>
    </ligand>
</feature>
<keyword evidence="7 8" id="KW-0411">Iron-sulfur</keyword>
<evidence type="ECO:0000259" key="10">
    <source>
        <dbReference type="PROSITE" id="PS51379"/>
    </source>
</evidence>
<dbReference type="InterPro" id="IPR017896">
    <property type="entry name" value="4Fe4S_Fe-S-bd"/>
</dbReference>
<dbReference type="InterPro" id="IPR026902">
    <property type="entry name" value="RnfC_N"/>
</dbReference>
<dbReference type="EMBL" id="CP038033">
    <property type="protein sequence ID" value="QBQ54993.1"/>
    <property type="molecule type" value="Genomic_DNA"/>
</dbReference>
<comment type="cofactor">
    <cofactor evidence="8">
        <name>[4Fe-4S] cluster</name>
        <dbReference type="ChEBI" id="CHEBI:49883"/>
    </cofactor>
    <text evidence="8">Binds 2 [4Fe-4S] clusters per subunit.</text>
</comment>
<dbReference type="InterPro" id="IPR019554">
    <property type="entry name" value="Soluble_ligand-bd"/>
</dbReference>
<proteinExistence type="inferred from homology"/>
<evidence type="ECO:0000256" key="1">
    <source>
        <dbReference type="ARBA" id="ARBA00022448"/>
    </source>
</evidence>
<keyword evidence="2 8" id="KW-0004">4Fe-4S</keyword>
<dbReference type="GO" id="GO:0009055">
    <property type="term" value="F:electron transfer activity"/>
    <property type="evidence" value="ECO:0007669"/>
    <property type="project" value="InterPro"/>
</dbReference>
<dbReference type="Proteomes" id="UP000294325">
    <property type="component" value="Chromosome"/>
</dbReference>
<dbReference type="InterPro" id="IPR017900">
    <property type="entry name" value="4Fe4S_Fe_S_CS"/>
</dbReference>
<dbReference type="InterPro" id="IPR037225">
    <property type="entry name" value="Nuo51_FMN-bd_sf"/>
</dbReference>
<keyword evidence="6 8" id="KW-0408">Iron</keyword>
<comment type="function">
    <text evidence="8">Part of a membrane-bound complex that couples electron transfer with translocation of ions across the membrane.</text>
</comment>
<dbReference type="PANTHER" id="PTHR43034:SF2">
    <property type="entry name" value="ION-TRANSLOCATING OXIDOREDUCTASE COMPLEX SUBUNIT C"/>
    <property type="match status" value="1"/>
</dbReference>
<feature type="binding site" evidence="8">
    <location>
        <position position="408"/>
    </location>
    <ligand>
        <name>[4Fe-4S] cluster</name>
        <dbReference type="ChEBI" id="CHEBI:49883"/>
        <label>2</label>
    </ligand>
</feature>
<feature type="region of interest" description="Disordered" evidence="9">
    <location>
        <begin position="1"/>
        <end position="25"/>
    </location>
</feature>
<dbReference type="HAMAP" id="MF_00461">
    <property type="entry name" value="RsxC_RnfC"/>
    <property type="match status" value="1"/>
</dbReference>
<feature type="binding site" evidence="8">
    <location>
        <position position="375"/>
    </location>
    <ligand>
        <name>[4Fe-4S] cluster</name>
        <dbReference type="ChEBI" id="CHEBI:49883"/>
        <label>1</label>
    </ligand>
</feature>
<keyword evidence="8" id="KW-1278">Translocase</keyword>
<dbReference type="GO" id="GO:0022900">
    <property type="term" value="P:electron transport chain"/>
    <property type="evidence" value="ECO:0007669"/>
    <property type="project" value="UniProtKB-UniRule"/>
</dbReference>
<dbReference type="Pfam" id="PF01512">
    <property type="entry name" value="Complex1_51K"/>
    <property type="match status" value="1"/>
</dbReference>
<evidence type="ECO:0000256" key="8">
    <source>
        <dbReference type="HAMAP-Rule" id="MF_00461"/>
    </source>
</evidence>
<evidence type="ECO:0000256" key="4">
    <source>
        <dbReference type="ARBA" id="ARBA00022737"/>
    </source>
</evidence>
<evidence type="ECO:0000313" key="11">
    <source>
        <dbReference type="EMBL" id="QBQ54993.1"/>
    </source>
</evidence>
<keyword evidence="8" id="KW-0472">Membrane</keyword>
<organism evidence="11 12">
    <name type="scientific">Nitrosococcus wardiae</name>
    <dbReference type="NCBI Taxonomy" id="1814290"/>
    <lineage>
        <taxon>Bacteria</taxon>
        <taxon>Pseudomonadati</taxon>
        <taxon>Pseudomonadota</taxon>
        <taxon>Gammaproteobacteria</taxon>
        <taxon>Chromatiales</taxon>
        <taxon>Chromatiaceae</taxon>
        <taxon>Nitrosococcus</taxon>
    </lineage>
</organism>
<dbReference type="PANTHER" id="PTHR43034">
    <property type="entry name" value="ION-TRANSLOCATING OXIDOREDUCTASE COMPLEX SUBUNIT C"/>
    <property type="match status" value="1"/>
</dbReference>
<sequence>MKKRRLWSFPGGLKLPDHKSPSTQTPIAPAALPKQLVLPLQQHIGEPAEPVVNLGERVLKGQVIATAQGYLSAPVHASSSGQVVAIDNLPIPHPSGLSAPCIVIETDGEDAWGERQPVENYRQLNPSQLRNLIRQAGIVGLGGAGFPTFIKLNPGPEPRVETLILNGAECEPYITCDDLLMRERAEEIIQGIGVIGHALHARHCLIGIEDNKPDAYRALAATATEGIEVVPLPTRYPTGGEKQLIKVLTGQEVPSNGLPIDIGVVCHNVGTAVAVHRAINLGEPLISRIVTVTGSAVARPRNLEVLLGTPIRHLLTQCDTEIDCIDRLIMGGPMMGFTLHHDAAPVIKTTNCLLAGLQEGSRQPPVMPCIRCGACGEVCPVQLLPQQLYWHARAKELDKLQDYHLFDCIECGCCDYVCPSHIPLVHYYRYAKSEIWAQEQEREKADLARQRYEFRRQRREREQQERAARQQAKKAAVAPSASKTDKQAAIQAAVERARAKRTAQKKTIDETPPSQ</sequence>
<evidence type="ECO:0000313" key="12">
    <source>
        <dbReference type="Proteomes" id="UP000294325"/>
    </source>
</evidence>
<keyword evidence="8" id="KW-0997">Cell inner membrane</keyword>
<accession>A0A4P7BXV3</accession>
<evidence type="ECO:0000256" key="7">
    <source>
        <dbReference type="ARBA" id="ARBA00023014"/>
    </source>
</evidence>
<dbReference type="NCBIfam" id="NF003454">
    <property type="entry name" value="PRK05035.1"/>
    <property type="match status" value="1"/>
</dbReference>
<comment type="similarity">
    <text evidence="8">Belongs to the 4Fe4S bacterial-type ferredoxin family. RnfC subfamily.</text>
</comment>
<dbReference type="SUPFAM" id="SSF46548">
    <property type="entry name" value="alpha-helical ferredoxin"/>
    <property type="match status" value="1"/>
</dbReference>
<dbReference type="InterPro" id="IPR011538">
    <property type="entry name" value="Nuo51_FMN-bd"/>
</dbReference>
<keyword evidence="3 8" id="KW-0479">Metal-binding</keyword>
<dbReference type="NCBIfam" id="TIGR01945">
    <property type="entry name" value="rnfC"/>
    <property type="match status" value="1"/>
</dbReference>
<feature type="domain" description="4Fe-4S ferredoxin-type" evidence="10">
    <location>
        <begin position="362"/>
        <end position="389"/>
    </location>
</feature>
<feature type="compositionally biased region" description="Low complexity" evidence="9">
    <location>
        <begin position="469"/>
        <end position="494"/>
    </location>
</feature>
<dbReference type="PROSITE" id="PS51379">
    <property type="entry name" value="4FE4S_FER_2"/>
    <property type="match status" value="2"/>
</dbReference>
<gene>
    <name evidence="11" type="primary">rsxC</name>
    <name evidence="8" type="synonym">rnfC</name>
    <name evidence="11" type="ORF">E3U44_11065</name>
</gene>
<dbReference type="Gene3D" id="3.40.50.11540">
    <property type="entry name" value="NADH-ubiquinone oxidoreductase 51kDa subunit"/>
    <property type="match status" value="1"/>
</dbReference>
<feature type="binding site" evidence="8">
    <location>
        <position position="372"/>
    </location>
    <ligand>
        <name>[4Fe-4S] cluster</name>
        <dbReference type="ChEBI" id="CHEBI:49883"/>
        <label>1</label>
    </ligand>
</feature>
<keyword evidence="8" id="KW-1003">Cell membrane</keyword>
<feature type="binding site" evidence="8">
    <location>
        <position position="414"/>
    </location>
    <ligand>
        <name>[4Fe-4S] cluster</name>
        <dbReference type="ChEBI" id="CHEBI:49883"/>
        <label>2</label>
    </ligand>
</feature>
<feature type="domain" description="4Fe-4S ferredoxin-type" evidence="10">
    <location>
        <begin position="399"/>
        <end position="428"/>
    </location>
</feature>
<dbReference type="AlphaFoldDB" id="A0A4P7BXV3"/>
<dbReference type="Gene3D" id="3.30.70.20">
    <property type="match status" value="1"/>
</dbReference>
<reference evidence="11 12" key="1">
    <citation type="submission" date="2019-03" db="EMBL/GenBank/DDBJ databases">
        <title>The genome sequence of Nitrosococcus wardiae strain D1FHST reveals the archetypal metabolic capacity of ammonia-oxidizing Gammaproteobacteria.</title>
        <authorList>
            <person name="Wang L."/>
            <person name="Lim C.K."/>
            <person name="Hanson T.E."/>
            <person name="Dang H."/>
            <person name="Klotz M.G."/>
        </authorList>
    </citation>
    <scope>NUCLEOTIDE SEQUENCE [LARGE SCALE GENOMIC DNA]</scope>
    <source>
        <strain evidence="11 12">D1FHS</strain>
    </source>
</reference>
<dbReference type="Pfam" id="PF13375">
    <property type="entry name" value="RnfC_N"/>
    <property type="match status" value="1"/>
</dbReference>
<dbReference type="InterPro" id="IPR010208">
    <property type="entry name" value="Ion_transpt_RnfC/RsxC"/>
</dbReference>
<evidence type="ECO:0000256" key="5">
    <source>
        <dbReference type="ARBA" id="ARBA00022982"/>
    </source>
</evidence>
<evidence type="ECO:0000256" key="3">
    <source>
        <dbReference type="ARBA" id="ARBA00022723"/>
    </source>
</evidence>
<feature type="binding site" evidence="8">
    <location>
        <position position="418"/>
    </location>
    <ligand>
        <name>[4Fe-4S] cluster</name>
        <dbReference type="ChEBI" id="CHEBI:49883"/>
        <label>1</label>
    </ligand>
</feature>
<dbReference type="KEGG" id="nwr:E3U44_11065"/>
<feature type="binding site" evidence="8">
    <location>
        <position position="379"/>
    </location>
    <ligand>
        <name>[4Fe-4S] cluster</name>
        <dbReference type="ChEBI" id="CHEBI:49883"/>
        <label>2</label>
    </ligand>
</feature>
<dbReference type="SUPFAM" id="SSF142019">
    <property type="entry name" value="Nqo1 FMN-binding domain-like"/>
    <property type="match status" value="1"/>
</dbReference>
<keyword evidence="5 8" id="KW-0249">Electron transport</keyword>
<feature type="binding site" evidence="8">
    <location>
        <position position="411"/>
    </location>
    <ligand>
        <name>[4Fe-4S] cluster</name>
        <dbReference type="ChEBI" id="CHEBI:49883"/>
        <label>2</label>
    </ligand>
</feature>
<dbReference type="RefSeq" id="WP_134358252.1">
    <property type="nucleotide sequence ID" value="NZ_CP038033.1"/>
</dbReference>
<dbReference type="Pfam" id="PF10531">
    <property type="entry name" value="SLBB"/>
    <property type="match status" value="1"/>
</dbReference>
<dbReference type="PROSITE" id="PS00198">
    <property type="entry name" value="4FE4S_FER_1"/>
    <property type="match status" value="1"/>
</dbReference>
<dbReference type="GO" id="GO:0046872">
    <property type="term" value="F:metal ion binding"/>
    <property type="evidence" value="ECO:0007669"/>
    <property type="project" value="UniProtKB-KW"/>
</dbReference>
<comment type="subunit">
    <text evidence="8">The complex is composed of six subunits: RnfA, RnfB, RnfC, RnfD, RnfE and RnfG.</text>
</comment>
<protein>
    <recommendedName>
        <fullName evidence="8">Ion-translocating oxidoreductase complex subunit C</fullName>
        <ecNumber evidence="8">7.-.-.-</ecNumber>
    </recommendedName>
    <alternativeName>
        <fullName evidence="8">Rnf electron transport complex subunit C</fullName>
    </alternativeName>
</protein>
<dbReference type="FunFam" id="3.30.70.20:FF:000044">
    <property type="entry name" value="Ion-translocating oxidoreductase complex subunit C"/>
    <property type="match status" value="1"/>
</dbReference>
<dbReference type="EC" id="7.-.-.-" evidence="8"/>
<comment type="subcellular location">
    <subcellularLocation>
        <location evidence="8">Cell inner membrane</location>
        <topology evidence="8">Peripheral membrane protein</topology>
    </subcellularLocation>
</comment>
<keyword evidence="4 8" id="KW-0677">Repeat</keyword>
<evidence type="ECO:0000256" key="9">
    <source>
        <dbReference type="SAM" id="MobiDB-lite"/>
    </source>
</evidence>
<evidence type="ECO:0000256" key="6">
    <source>
        <dbReference type="ARBA" id="ARBA00023004"/>
    </source>
</evidence>